<dbReference type="Gene3D" id="3.10.310.10">
    <property type="entry name" value="Diaminopimelate Epimerase, Chain A, domain 1"/>
    <property type="match status" value="2"/>
</dbReference>
<dbReference type="InterPro" id="IPR003719">
    <property type="entry name" value="Phenazine_PhzF-like"/>
</dbReference>
<proteinExistence type="predicted"/>
<dbReference type="Pfam" id="PF02567">
    <property type="entry name" value="PhzC-PhzF"/>
    <property type="match status" value="1"/>
</dbReference>
<dbReference type="NCBIfam" id="TIGR00654">
    <property type="entry name" value="PhzF_family"/>
    <property type="match status" value="1"/>
</dbReference>
<protein>
    <recommendedName>
        <fullName evidence="2">Phenazine biosynthesis protein</fullName>
    </recommendedName>
</protein>
<gene>
    <name evidence="1" type="ORF">METZ01_LOCUS343698</name>
</gene>
<dbReference type="AlphaFoldDB" id="A0A382QZC4"/>
<evidence type="ECO:0000313" key="1">
    <source>
        <dbReference type="EMBL" id="SVC90844.1"/>
    </source>
</evidence>
<sequence>ARAFNFAETTFVPGGSLAGGYDVRIFTPASELPFAGHPTLGTSYLLRNVVDPHRASTVTLNLGVGPISVNFDDSDVLWMRQNQPEFGDVITPDFVARELGLDPDQLDSDFPCQLVSTGLEFLMVPLRFYDGLKQAVPPRSGQLPAACFLFCPGGYDVSQRIQARMFAVELGVTEDPATGSANGCLAAYLAEHRFFGNTEVTATVGQGYEINRPSQLYLSARKHAGSFRIEVGGKVRLVAEGEWLL</sequence>
<dbReference type="GO" id="GO:0016853">
    <property type="term" value="F:isomerase activity"/>
    <property type="evidence" value="ECO:0007669"/>
    <property type="project" value="TreeGrafter"/>
</dbReference>
<dbReference type="PANTHER" id="PTHR13774:SF32">
    <property type="entry name" value="ANTISENSE-ENHANCING SEQUENCE 1"/>
    <property type="match status" value="1"/>
</dbReference>
<accession>A0A382QZC4</accession>
<dbReference type="SUPFAM" id="SSF54506">
    <property type="entry name" value="Diaminopimelate epimerase-like"/>
    <property type="match status" value="1"/>
</dbReference>
<dbReference type="PANTHER" id="PTHR13774">
    <property type="entry name" value="PHENAZINE BIOSYNTHESIS PROTEIN"/>
    <property type="match status" value="1"/>
</dbReference>
<organism evidence="1">
    <name type="scientific">marine metagenome</name>
    <dbReference type="NCBI Taxonomy" id="408172"/>
    <lineage>
        <taxon>unclassified sequences</taxon>
        <taxon>metagenomes</taxon>
        <taxon>ecological metagenomes</taxon>
    </lineage>
</organism>
<feature type="non-terminal residue" evidence="1">
    <location>
        <position position="1"/>
    </location>
</feature>
<dbReference type="PIRSF" id="PIRSF016184">
    <property type="entry name" value="PhzC_PhzF"/>
    <property type="match status" value="1"/>
</dbReference>
<reference evidence="1" key="1">
    <citation type="submission" date="2018-05" db="EMBL/GenBank/DDBJ databases">
        <authorList>
            <person name="Lanie J.A."/>
            <person name="Ng W.-L."/>
            <person name="Kazmierczak K.M."/>
            <person name="Andrzejewski T.M."/>
            <person name="Davidsen T.M."/>
            <person name="Wayne K.J."/>
            <person name="Tettelin H."/>
            <person name="Glass J.I."/>
            <person name="Rusch D."/>
            <person name="Podicherti R."/>
            <person name="Tsui H.-C.T."/>
            <person name="Winkler M.E."/>
        </authorList>
    </citation>
    <scope>NUCLEOTIDE SEQUENCE</scope>
</reference>
<evidence type="ECO:0008006" key="2">
    <source>
        <dbReference type="Google" id="ProtNLM"/>
    </source>
</evidence>
<dbReference type="EMBL" id="UINC01118011">
    <property type="protein sequence ID" value="SVC90844.1"/>
    <property type="molecule type" value="Genomic_DNA"/>
</dbReference>
<dbReference type="GO" id="GO:0005737">
    <property type="term" value="C:cytoplasm"/>
    <property type="evidence" value="ECO:0007669"/>
    <property type="project" value="TreeGrafter"/>
</dbReference>
<name>A0A382QZC4_9ZZZZ</name>